<dbReference type="Proteomes" id="UP000014500">
    <property type="component" value="Unassembled WGS sequence"/>
</dbReference>
<dbReference type="EnsemblMetazoa" id="SMAR014871-RA">
    <property type="protein sequence ID" value="SMAR014871-PA"/>
    <property type="gene ID" value="SMAR014871"/>
</dbReference>
<dbReference type="PANTHER" id="PTHR24412">
    <property type="entry name" value="KELCH PROTEIN"/>
    <property type="match status" value="1"/>
</dbReference>
<dbReference type="HOGENOM" id="CLU_832414_0_0_1"/>
<evidence type="ECO:0000256" key="1">
    <source>
        <dbReference type="ARBA" id="ARBA00022441"/>
    </source>
</evidence>
<reference evidence="6" key="1">
    <citation type="submission" date="2011-05" db="EMBL/GenBank/DDBJ databases">
        <authorList>
            <person name="Richards S.R."/>
            <person name="Qu J."/>
            <person name="Jiang H."/>
            <person name="Jhangiani S.N."/>
            <person name="Agravi P."/>
            <person name="Goodspeed R."/>
            <person name="Gross S."/>
            <person name="Mandapat C."/>
            <person name="Jackson L."/>
            <person name="Mathew T."/>
            <person name="Pu L."/>
            <person name="Thornton R."/>
            <person name="Saada N."/>
            <person name="Wilczek-Boney K.B."/>
            <person name="Lee S."/>
            <person name="Kovar C."/>
            <person name="Wu Y."/>
            <person name="Scherer S.E."/>
            <person name="Worley K.C."/>
            <person name="Muzny D.M."/>
            <person name="Gibbs R."/>
        </authorList>
    </citation>
    <scope>NUCLEOTIDE SEQUENCE</scope>
    <source>
        <strain evidence="6">Brora</strain>
    </source>
</reference>
<organism evidence="5 6">
    <name type="scientific">Strigamia maritima</name>
    <name type="common">European centipede</name>
    <name type="synonym">Geophilus maritimus</name>
    <dbReference type="NCBI Taxonomy" id="126957"/>
    <lineage>
        <taxon>Eukaryota</taxon>
        <taxon>Metazoa</taxon>
        <taxon>Ecdysozoa</taxon>
        <taxon>Arthropoda</taxon>
        <taxon>Myriapoda</taxon>
        <taxon>Chilopoda</taxon>
        <taxon>Pleurostigmophora</taxon>
        <taxon>Geophilomorpha</taxon>
        <taxon>Linotaeniidae</taxon>
        <taxon>Strigamia</taxon>
    </lineage>
</organism>
<dbReference type="STRING" id="126957.T1JLZ1"/>
<dbReference type="PhylomeDB" id="T1JLZ1"/>
<dbReference type="PANTHER" id="PTHR24412:SF232">
    <property type="entry name" value="GIGAXONIN"/>
    <property type="match status" value="1"/>
</dbReference>
<name>T1JLZ1_STRMM</name>
<keyword evidence="2" id="KW-0677">Repeat</keyword>
<dbReference type="Pfam" id="PF00651">
    <property type="entry name" value="BTB"/>
    <property type="match status" value="1"/>
</dbReference>
<dbReference type="InterPro" id="IPR000210">
    <property type="entry name" value="BTB/POZ_dom"/>
</dbReference>
<dbReference type="InterPro" id="IPR011333">
    <property type="entry name" value="SKP1/BTB/POZ_sf"/>
</dbReference>
<evidence type="ECO:0000313" key="6">
    <source>
        <dbReference type="Proteomes" id="UP000014500"/>
    </source>
</evidence>
<dbReference type="PROSITE" id="PS50097">
    <property type="entry name" value="BTB"/>
    <property type="match status" value="1"/>
</dbReference>
<dbReference type="Gene3D" id="1.25.40.420">
    <property type="match status" value="1"/>
</dbReference>
<keyword evidence="3" id="KW-0009">Actin-binding</keyword>
<evidence type="ECO:0000313" key="5">
    <source>
        <dbReference type="EnsemblMetazoa" id="SMAR014871-PA"/>
    </source>
</evidence>
<protein>
    <recommendedName>
        <fullName evidence="4">BTB domain-containing protein</fullName>
    </recommendedName>
</protein>
<reference evidence="5" key="2">
    <citation type="submission" date="2015-02" db="UniProtKB">
        <authorList>
            <consortium name="EnsemblMetazoa"/>
        </authorList>
    </citation>
    <scope>IDENTIFICATION</scope>
</reference>
<keyword evidence="6" id="KW-1185">Reference proteome</keyword>
<accession>T1JLZ1</accession>
<dbReference type="Gene3D" id="3.30.710.10">
    <property type="entry name" value="Potassium Channel Kv1.1, Chain A"/>
    <property type="match status" value="1"/>
</dbReference>
<dbReference type="SMART" id="SM00225">
    <property type="entry name" value="BTB"/>
    <property type="match status" value="1"/>
</dbReference>
<evidence type="ECO:0000256" key="3">
    <source>
        <dbReference type="ARBA" id="ARBA00023203"/>
    </source>
</evidence>
<dbReference type="Pfam" id="PF07707">
    <property type="entry name" value="BACK"/>
    <property type="match status" value="1"/>
</dbReference>
<dbReference type="SUPFAM" id="SSF54695">
    <property type="entry name" value="POZ domain"/>
    <property type="match status" value="1"/>
</dbReference>
<dbReference type="SMART" id="SM00875">
    <property type="entry name" value="BACK"/>
    <property type="match status" value="1"/>
</dbReference>
<evidence type="ECO:0000256" key="2">
    <source>
        <dbReference type="ARBA" id="ARBA00022737"/>
    </source>
</evidence>
<keyword evidence="1" id="KW-0880">Kelch repeat</keyword>
<feature type="domain" description="BTB" evidence="4">
    <location>
        <begin position="45"/>
        <end position="117"/>
    </location>
</feature>
<proteinExistence type="predicted"/>
<dbReference type="AlphaFoldDB" id="T1JLZ1"/>
<dbReference type="EMBL" id="JH431796">
    <property type="status" value="NOT_ANNOTATED_CDS"/>
    <property type="molecule type" value="Genomic_DNA"/>
</dbReference>
<evidence type="ECO:0000259" key="4">
    <source>
        <dbReference type="PROSITE" id="PS50097"/>
    </source>
</evidence>
<dbReference type="OMA" id="MARPRCA"/>
<dbReference type="eggNOG" id="KOG4441">
    <property type="taxonomic scope" value="Eukaryota"/>
</dbReference>
<dbReference type="InterPro" id="IPR011705">
    <property type="entry name" value="BACK"/>
</dbReference>
<sequence length="334" mass="37490">MANACKQVSENLGTKLSNPQKFTSPFHAKNLLQSLCEVKKISGVCDGCIVIEGKEILVQRSVLAAASPYFRAFFNFDSNKVNCSNIERQILSLEYVKSSAFESILEFIYSGEIIIGEDNVEDLLQAADLLLMSDLKELCFDYLEQCIAPPNCLGILEFTERFTCPRVNFKANEVLNNCFSEVSLSEEFLLLNEERLTRILQRHNLSVPSEEVVLAALMRWISNNPTRNNRFPDLVRECVRIDVVNSSKLTIENLFHSLSTTEIKVPISKNWHPRGQVDALVVCGGYQGNSDEVSKKVCCTELPPNRVLHSGDWLSLAPLLTTRAHHSVVEAGNY</sequence>